<keyword evidence="1" id="KW-0812">Transmembrane</keyword>
<sequence length="85" mass="9956">MISNNIRKLQKKIDKHSFDIFMKLLIIVSIFCQLFVSWIAFVWSIGSFIELDIVEGIVALVISIVSIFFRKGVDELCNKLNYKWE</sequence>
<dbReference type="Proteomes" id="UP000176420">
    <property type="component" value="Unassembled WGS sequence"/>
</dbReference>
<keyword evidence="1" id="KW-0472">Membrane</keyword>
<proteinExistence type="predicted"/>
<evidence type="ECO:0000313" key="2">
    <source>
        <dbReference type="EMBL" id="OGY86232.1"/>
    </source>
</evidence>
<evidence type="ECO:0000313" key="3">
    <source>
        <dbReference type="Proteomes" id="UP000176420"/>
    </source>
</evidence>
<feature type="transmembrane region" description="Helical" evidence="1">
    <location>
        <begin position="20"/>
        <end position="45"/>
    </location>
</feature>
<accession>A0A1G2BAT3</accession>
<gene>
    <name evidence="2" type="ORF">A2319_01170</name>
</gene>
<feature type="transmembrane region" description="Helical" evidence="1">
    <location>
        <begin position="51"/>
        <end position="69"/>
    </location>
</feature>
<dbReference type="AlphaFoldDB" id="A0A1G2BAT3"/>
<reference evidence="2 3" key="1">
    <citation type="journal article" date="2016" name="Nat. Commun.">
        <title>Thousands of microbial genomes shed light on interconnected biogeochemical processes in an aquifer system.</title>
        <authorList>
            <person name="Anantharaman K."/>
            <person name="Brown C.T."/>
            <person name="Hug L.A."/>
            <person name="Sharon I."/>
            <person name="Castelle C.J."/>
            <person name="Probst A.J."/>
            <person name="Thomas B.C."/>
            <person name="Singh A."/>
            <person name="Wilkins M.J."/>
            <person name="Karaoz U."/>
            <person name="Brodie E.L."/>
            <person name="Williams K.H."/>
            <person name="Hubbard S.S."/>
            <person name="Banfield J.F."/>
        </authorList>
    </citation>
    <scope>NUCLEOTIDE SEQUENCE [LARGE SCALE GENOMIC DNA]</scope>
</reference>
<name>A0A1G2BAT3_9BACT</name>
<evidence type="ECO:0000256" key="1">
    <source>
        <dbReference type="SAM" id="Phobius"/>
    </source>
</evidence>
<protein>
    <submittedName>
        <fullName evidence="2">Uncharacterized protein</fullName>
    </submittedName>
</protein>
<keyword evidence="1" id="KW-1133">Transmembrane helix</keyword>
<organism evidence="2 3">
    <name type="scientific">Candidatus Kerfeldbacteria bacterium RIFOXYB2_FULL_38_14</name>
    <dbReference type="NCBI Taxonomy" id="1798547"/>
    <lineage>
        <taxon>Bacteria</taxon>
        <taxon>Candidatus Kerfeldiibacteriota</taxon>
    </lineage>
</organism>
<dbReference type="EMBL" id="MHKI01000023">
    <property type="protein sequence ID" value="OGY86232.1"/>
    <property type="molecule type" value="Genomic_DNA"/>
</dbReference>
<comment type="caution">
    <text evidence="2">The sequence shown here is derived from an EMBL/GenBank/DDBJ whole genome shotgun (WGS) entry which is preliminary data.</text>
</comment>